<reference evidence="1" key="2">
    <citation type="submission" date="2023-06" db="EMBL/GenBank/DDBJ databases">
        <authorList>
            <consortium name="Lawrence Berkeley National Laboratory"/>
            <person name="Haridas S."/>
            <person name="Hensen N."/>
            <person name="Bonometti L."/>
            <person name="Westerberg I."/>
            <person name="Brannstrom I.O."/>
            <person name="Guillou S."/>
            <person name="Cros-Aarteil S."/>
            <person name="Calhoun S."/>
            <person name="Kuo A."/>
            <person name="Mondo S."/>
            <person name="Pangilinan J."/>
            <person name="Riley R."/>
            <person name="Labutti K."/>
            <person name="Andreopoulos B."/>
            <person name="Lipzen A."/>
            <person name="Chen C."/>
            <person name="Yanf M."/>
            <person name="Daum C."/>
            <person name="Ng V."/>
            <person name="Clum A."/>
            <person name="Steindorff A."/>
            <person name="Ohm R."/>
            <person name="Martin F."/>
            <person name="Silar P."/>
            <person name="Natvig D."/>
            <person name="Lalanne C."/>
            <person name="Gautier V."/>
            <person name="Ament-Velasquez S.L."/>
            <person name="Kruys A."/>
            <person name="Hutchinson M.I."/>
            <person name="Powell A.J."/>
            <person name="Barry K."/>
            <person name="Miller A.N."/>
            <person name="Grigoriev I.V."/>
            <person name="Debuchy R."/>
            <person name="Gladieux P."/>
            <person name="Thoren M.H."/>
            <person name="Johannesson H."/>
        </authorList>
    </citation>
    <scope>NUCLEOTIDE SEQUENCE</scope>
    <source>
        <strain evidence="1">CBS 168.71</strain>
    </source>
</reference>
<reference evidence="1" key="1">
    <citation type="journal article" date="2023" name="Mol. Phylogenet. Evol.">
        <title>Genome-scale phylogeny and comparative genomics of the fungal order Sordariales.</title>
        <authorList>
            <person name="Hensen N."/>
            <person name="Bonometti L."/>
            <person name="Westerberg I."/>
            <person name="Brannstrom I.O."/>
            <person name="Guillou S."/>
            <person name="Cros-Aarteil S."/>
            <person name="Calhoun S."/>
            <person name="Haridas S."/>
            <person name="Kuo A."/>
            <person name="Mondo S."/>
            <person name="Pangilinan J."/>
            <person name="Riley R."/>
            <person name="LaButti K."/>
            <person name="Andreopoulos B."/>
            <person name="Lipzen A."/>
            <person name="Chen C."/>
            <person name="Yan M."/>
            <person name="Daum C."/>
            <person name="Ng V."/>
            <person name="Clum A."/>
            <person name="Steindorff A."/>
            <person name="Ohm R.A."/>
            <person name="Martin F."/>
            <person name="Silar P."/>
            <person name="Natvig D.O."/>
            <person name="Lalanne C."/>
            <person name="Gautier V."/>
            <person name="Ament-Velasquez S.L."/>
            <person name="Kruys A."/>
            <person name="Hutchinson M.I."/>
            <person name="Powell A.J."/>
            <person name="Barry K."/>
            <person name="Miller A.N."/>
            <person name="Grigoriev I.V."/>
            <person name="Debuchy R."/>
            <person name="Gladieux P."/>
            <person name="Hiltunen Thoren M."/>
            <person name="Johannesson H."/>
        </authorList>
    </citation>
    <scope>NUCLEOTIDE SEQUENCE</scope>
    <source>
        <strain evidence="1">CBS 168.71</strain>
    </source>
</reference>
<proteinExistence type="predicted"/>
<evidence type="ECO:0000313" key="1">
    <source>
        <dbReference type="EMBL" id="KAK3292900.1"/>
    </source>
</evidence>
<protein>
    <submittedName>
        <fullName evidence="1">Uncharacterized protein</fullName>
    </submittedName>
</protein>
<sequence length="606" mass="69593">MVIAFPQFSRLPQQIQDDIWKFTMVHTLPCVQPVGLYPFPPEHWLEKQGRAVGNPETVHDPEHINVIKKQGETLTFLLPRPEMGRRSVHYHTATETATACVGARQVFKEMLDDQVKNEVENLSRAAADPNTQYPWETDESQTPSIIFAMNTPRSQDEQKPVCSSLSDLAISSRAPHGTFPVPFNPMVDILWLDCPFVAGSHYDLTHKGWEPIDDENPSLALSSGLVSAGYYSSRLVEVRRLAVEFDKEQFRNMCFECYKTRVGRRRYLDWLEAFRETTSPERQLTHQVCLLCSVLETPEFAHLSDGQKQEVKGWLKYCKIRHLVVAIKEGTCTNNSLSIIYDCDSPWSNGWRYGGRLTKDNLTWYHVNRWWPREERLETFDLEAFRQAFPIVEKVYAAIRREGNGKDHPLYACLADFNGDTLAFYNNICADWWYFGDKIYSSYYPWRYDETAQGTICFARDENRRLHERGWCDEAGAVGEFWPLRPGASIPPGRQTFQGNGCIYVEVREPVNRSLEAGGVDGFWQYPDGGPWMENVFSFARHLSQRMDGHQRRLRSRLRTDATGGGLDGTSDRFIEAWTARGVDSPQNRAVHTGRVPEVKVLAIVE</sequence>
<gene>
    <name evidence="1" type="ORF">B0H64DRAFT_327699</name>
</gene>
<dbReference type="GeneID" id="87837744"/>
<dbReference type="EMBL" id="JAUEPN010000006">
    <property type="protein sequence ID" value="KAK3292900.1"/>
    <property type="molecule type" value="Genomic_DNA"/>
</dbReference>
<evidence type="ECO:0000313" key="2">
    <source>
        <dbReference type="Proteomes" id="UP001278766"/>
    </source>
</evidence>
<accession>A0AAE0HAE1</accession>
<dbReference type="Proteomes" id="UP001278766">
    <property type="component" value="Unassembled WGS sequence"/>
</dbReference>
<dbReference type="RefSeq" id="XP_062656414.1">
    <property type="nucleotide sequence ID" value="XM_062800796.1"/>
</dbReference>
<dbReference type="AlphaFoldDB" id="A0AAE0HAE1"/>
<name>A0AAE0HAE1_9PEZI</name>
<comment type="caution">
    <text evidence="1">The sequence shown here is derived from an EMBL/GenBank/DDBJ whole genome shotgun (WGS) entry which is preliminary data.</text>
</comment>
<organism evidence="1 2">
    <name type="scientific">Chaetomium fimeti</name>
    <dbReference type="NCBI Taxonomy" id="1854472"/>
    <lineage>
        <taxon>Eukaryota</taxon>
        <taxon>Fungi</taxon>
        <taxon>Dikarya</taxon>
        <taxon>Ascomycota</taxon>
        <taxon>Pezizomycotina</taxon>
        <taxon>Sordariomycetes</taxon>
        <taxon>Sordariomycetidae</taxon>
        <taxon>Sordariales</taxon>
        <taxon>Chaetomiaceae</taxon>
        <taxon>Chaetomium</taxon>
    </lineage>
</organism>
<keyword evidence="2" id="KW-1185">Reference proteome</keyword>